<feature type="compositionally biased region" description="Polar residues" evidence="1">
    <location>
        <begin position="251"/>
        <end position="260"/>
    </location>
</feature>
<evidence type="ECO:0000313" key="4">
    <source>
        <dbReference type="Proteomes" id="UP000002320"/>
    </source>
</evidence>
<dbReference type="GO" id="GO:0001682">
    <property type="term" value="P:tRNA 5'-leader removal"/>
    <property type="evidence" value="ECO:0007669"/>
    <property type="project" value="InterPro"/>
</dbReference>
<dbReference type="EMBL" id="DS231995">
    <property type="protein sequence ID" value="EDS30915.1"/>
    <property type="molecule type" value="Genomic_DNA"/>
</dbReference>
<reference evidence="3" key="2">
    <citation type="submission" date="2020-05" db="UniProtKB">
        <authorList>
            <consortium name="EnsemblMetazoa"/>
        </authorList>
    </citation>
    <scope>IDENTIFICATION</scope>
    <source>
        <strain evidence="3">JHB</strain>
    </source>
</reference>
<dbReference type="PANTHER" id="PTHR15396:SF1">
    <property type="entry name" value="RIBONUCLEASE P PROTEIN SUBUNIT P40"/>
    <property type="match status" value="1"/>
</dbReference>
<dbReference type="GO" id="GO:0004526">
    <property type="term" value="F:ribonuclease P activity"/>
    <property type="evidence" value="ECO:0007669"/>
    <property type="project" value="TreeGrafter"/>
</dbReference>
<dbReference type="GO" id="GO:0000447">
    <property type="term" value="P:endonucleolytic cleavage in ITS1 to separate SSU-rRNA from 5.8S rRNA and LSU-rRNA from tricistronic rRNA transcript (SSU-rRNA, 5.8S rRNA, LSU-rRNA)"/>
    <property type="evidence" value="ECO:0007669"/>
    <property type="project" value="TreeGrafter"/>
</dbReference>
<dbReference type="InterPro" id="IPR013893">
    <property type="entry name" value="RNase_P_Rpp40"/>
</dbReference>
<dbReference type="eggNOG" id="ENOG502QYXF">
    <property type="taxonomic scope" value="Eukaryota"/>
</dbReference>
<feature type="compositionally biased region" description="Polar residues" evidence="1">
    <location>
        <begin position="269"/>
        <end position="278"/>
    </location>
</feature>
<dbReference type="PANTHER" id="PTHR15396">
    <property type="entry name" value="RIBONUCLEASE P PROTEIN SUBUNIT P40"/>
    <property type="match status" value="1"/>
</dbReference>
<dbReference type="VEuPathDB" id="VectorBase:CPIJ008180"/>
<evidence type="ECO:0000256" key="1">
    <source>
        <dbReference type="SAM" id="MobiDB-lite"/>
    </source>
</evidence>
<dbReference type="KEGG" id="cqu:CpipJ_CPIJ008180"/>
<reference evidence="2" key="1">
    <citation type="submission" date="2007-03" db="EMBL/GenBank/DDBJ databases">
        <title>Annotation of Culex pipiens quinquefasciatus.</title>
        <authorList>
            <consortium name="The Broad Institute Genome Sequencing Platform"/>
            <person name="Atkinson P.W."/>
            <person name="Hemingway J."/>
            <person name="Christensen B.M."/>
            <person name="Higgs S."/>
            <person name="Kodira C."/>
            <person name="Hannick L."/>
            <person name="Megy K."/>
            <person name="O'Leary S."/>
            <person name="Pearson M."/>
            <person name="Haas B.J."/>
            <person name="Mauceli E."/>
            <person name="Wortman J.R."/>
            <person name="Lee N.H."/>
            <person name="Guigo R."/>
            <person name="Stanke M."/>
            <person name="Alvarado L."/>
            <person name="Amedeo P."/>
            <person name="Antoine C.H."/>
            <person name="Arensburger P."/>
            <person name="Bidwell S.L."/>
            <person name="Crawford M."/>
            <person name="Camaro F."/>
            <person name="Devon K."/>
            <person name="Engels R."/>
            <person name="Hammond M."/>
            <person name="Howarth C."/>
            <person name="Koehrsen M."/>
            <person name="Lawson D."/>
            <person name="Montgomery P."/>
            <person name="Nene V."/>
            <person name="Nusbaum C."/>
            <person name="Puiu D."/>
            <person name="Romero-Severson J."/>
            <person name="Severson D.W."/>
            <person name="Shumway M."/>
            <person name="Sisk P."/>
            <person name="Stolte C."/>
            <person name="Zeng Q."/>
            <person name="Eisenstadt E."/>
            <person name="Fraser-Liggett C."/>
            <person name="Strausberg R."/>
            <person name="Galagan J."/>
            <person name="Birren B."/>
            <person name="Collins F.H."/>
        </authorList>
    </citation>
    <scope>NUCLEOTIDE SEQUENCE [LARGE SCALE GENOMIC DNA]</scope>
    <source>
        <strain evidence="2">JHB</strain>
    </source>
</reference>
<evidence type="ECO:0000313" key="2">
    <source>
        <dbReference type="EMBL" id="EDS30915.1"/>
    </source>
</evidence>
<dbReference type="STRING" id="7176.B0WM81"/>
<feature type="compositionally biased region" description="Acidic residues" evidence="1">
    <location>
        <begin position="279"/>
        <end position="290"/>
    </location>
</feature>
<dbReference type="GO" id="GO:0000172">
    <property type="term" value="C:ribonuclease MRP complex"/>
    <property type="evidence" value="ECO:0007669"/>
    <property type="project" value="TreeGrafter"/>
</dbReference>
<dbReference type="VEuPathDB" id="VectorBase:CQUJHB016969"/>
<feature type="region of interest" description="Disordered" evidence="1">
    <location>
        <begin position="334"/>
        <end position="372"/>
    </location>
</feature>
<dbReference type="VEuPathDB" id="VectorBase:CQUJHB014304"/>
<dbReference type="EnsemblMetazoa" id="CPIJ008180-RA">
    <property type="protein sequence ID" value="CPIJ008180-PA"/>
    <property type="gene ID" value="CPIJ008180"/>
</dbReference>
<dbReference type="Pfam" id="PF08584">
    <property type="entry name" value="Ribonuc_P_40"/>
    <property type="match status" value="1"/>
</dbReference>
<gene>
    <name evidence="3" type="primary">6040421</name>
    <name evidence="2" type="ORF">CpipJ_CPIJ008180</name>
</gene>
<proteinExistence type="predicted"/>
<dbReference type="InParanoid" id="B0WM81"/>
<protein>
    <submittedName>
        <fullName evidence="2 3">Uncharacterized protein</fullName>
    </submittedName>
</protein>
<dbReference type="GO" id="GO:0030681">
    <property type="term" value="C:multimeric ribonuclease P complex"/>
    <property type="evidence" value="ECO:0007669"/>
    <property type="project" value="TreeGrafter"/>
</dbReference>
<dbReference type="OrthoDB" id="10050612at2759"/>
<dbReference type="HOGENOM" id="CLU_744441_0_0_1"/>
<keyword evidence="4" id="KW-1185">Reference proteome</keyword>
<dbReference type="Proteomes" id="UP000002320">
    <property type="component" value="Unassembled WGS sequence"/>
</dbReference>
<dbReference type="Pfam" id="PF03670">
    <property type="entry name" value="UPF0184"/>
    <property type="match status" value="1"/>
</dbReference>
<name>B0WM81_CULQU</name>
<dbReference type="AlphaFoldDB" id="B0WM81"/>
<accession>B0WM81</accession>
<feature type="compositionally biased region" description="Basic and acidic residues" evidence="1">
    <location>
        <begin position="335"/>
        <end position="349"/>
    </location>
</feature>
<feature type="compositionally biased region" description="Low complexity" evidence="1">
    <location>
        <begin position="363"/>
        <end position="372"/>
    </location>
</feature>
<feature type="region of interest" description="Disordered" evidence="1">
    <location>
        <begin position="245"/>
        <end position="290"/>
    </location>
</feature>
<organism>
    <name type="scientific">Culex quinquefasciatus</name>
    <name type="common">Southern house mosquito</name>
    <name type="synonym">Culex pungens</name>
    <dbReference type="NCBI Taxonomy" id="7176"/>
    <lineage>
        <taxon>Eukaryota</taxon>
        <taxon>Metazoa</taxon>
        <taxon>Ecdysozoa</taxon>
        <taxon>Arthropoda</taxon>
        <taxon>Hexapoda</taxon>
        <taxon>Insecta</taxon>
        <taxon>Pterygota</taxon>
        <taxon>Neoptera</taxon>
        <taxon>Endopterygota</taxon>
        <taxon>Diptera</taxon>
        <taxon>Nematocera</taxon>
        <taxon>Culicoidea</taxon>
        <taxon>Culicidae</taxon>
        <taxon>Culicinae</taxon>
        <taxon>Culicini</taxon>
        <taxon>Culex</taxon>
        <taxon>Culex</taxon>
    </lineage>
</organism>
<sequence length="372" mass="41020">MKHFLHPVYLLFFRPSFPRAVVQIDLKTLAPETNQLARVQECLGRESLGRFTLQVSWTPPASDASGKICASSVAKHFAELDPAIKVELMPTAIKTHQECGLQVPEFSLGEDIEKEFCTGAELVEFMGMVALSCETEEDEYLNSYDFCGERREIGNVKVLHCRGLFTTAQVEAVYDAVREALVKEAHVPWFGFYVHGFSHSPVSFGMRENYFHTDGDNSYAVVLNPKGEYLCLNPSPSISSKLDAAAEMTPNPKQNKQATSKPPEESAAGGSTSNPEDNTSGEEFQEGEDEDIEVSLDEFDSVNNYLDSLNTALDAIEQRNDNLQEQLLSLLQSNREIRKSMQEEAEKRPPNGGAGAGGKEPEAAASGEAMEH</sequence>
<evidence type="ECO:0000313" key="3">
    <source>
        <dbReference type="EnsemblMetazoa" id="CPIJ008180-PA"/>
    </source>
</evidence>
<dbReference type="GO" id="GO:0000171">
    <property type="term" value="F:ribonuclease MRP activity"/>
    <property type="evidence" value="ECO:0007669"/>
    <property type="project" value="TreeGrafter"/>
</dbReference>